<evidence type="ECO:0000256" key="2">
    <source>
        <dbReference type="ARBA" id="ARBA00007480"/>
    </source>
</evidence>
<accession>A0ABD0LHC5</accession>
<dbReference type="InterPro" id="IPR029034">
    <property type="entry name" value="Cystine-knot_cytokine"/>
</dbReference>
<evidence type="ECO:0000256" key="4">
    <source>
        <dbReference type="ARBA" id="ARBA00022525"/>
    </source>
</evidence>
<comment type="caution">
    <text evidence="8">The sequence shown here is derived from an EMBL/GenBank/DDBJ whole genome shotgun (WGS) entry which is preliminary data.</text>
</comment>
<reference evidence="8 9" key="1">
    <citation type="journal article" date="2023" name="Sci. Data">
        <title>Genome assembly of the Korean intertidal mud-creeper Batillaria attramentaria.</title>
        <authorList>
            <person name="Patra A.K."/>
            <person name="Ho P.T."/>
            <person name="Jun S."/>
            <person name="Lee S.J."/>
            <person name="Kim Y."/>
            <person name="Won Y.J."/>
        </authorList>
    </citation>
    <scope>NUCLEOTIDE SEQUENCE [LARGE SCALE GENOMIC DNA]</scope>
    <source>
        <strain evidence="8">Wonlab-2016</strain>
    </source>
</reference>
<evidence type="ECO:0000313" key="9">
    <source>
        <dbReference type="Proteomes" id="UP001519460"/>
    </source>
</evidence>
<feature type="disulfide bond" evidence="6">
    <location>
        <begin position="186"/>
        <end position="223"/>
    </location>
</feature>
<dbReference type="Gene3D" id="1.10.287.520">
    <property type="entry name" value="Helix hairpin bin"/>
    <property type="match status" value="1"/>
</dbReference>
<comment type="similarity">
    <text evidence="2">Belongs to the noggin family.</text>
</comment>
<keyword evidence="9" id="KW-1185">Reference proteome</keyword>
<keyword evidence="6" id="KW-1015">Disulfide bond</keyword>
<keyword evidence="4" id="KW-0964">Secreted</keyword>
<evidence type="ECO:0000256" key="7">
    <source>
        <dbReference type="SAM" id="MobiDB-lite"/>
    </source>
</evidence>
<keyword evidence="3" id="KW-0217">Developmental protein</keyword>
<dbReference type="PANTHER" id="PTHR10494:SF6">
    <property type="entry name" value="NOGGIN"/>
    <property type="match status" value="1"/>
</dbReference>
<dbReference type="GO" id="GO:0005576">
    <property type="term" value="C:extracellular region"/>
    <property type="evidence" value="ECO:0007669"/>
    <property type="project" value="UniProtKB-SubCell"/>
</dbReference>
<comment type="subcellular location">
    <subcellularLocation>
        <location evidence="1">Secreted</location>
    </subcellularLocation>
</comment>
<name>A0ABD0LHC5_9CAEN</name>
<keyword evidence="5" id="KW-0732">Signal</keyword>
<organism evidence="8 9">
    <name type="scientific">Batillaria attramentaria</name>
    <dbReference type="NCBI Taxonomy" id="370345"/>
    <lineage>
        <taxon>Eukaryota</taxon>
        <taxon>Metazoa</taxon>
        <taxon>Spiralia</taxon>
        <taxon>Lophotrochozoa</taxon>
        <taxon>Mollusca</taxon>
        <taxon>Gastropoda</taxon>
        <taxon>Caenogastropoda</taxon>
        <taxon>Sorbeoconcha</taxon>
        <taxon>Cerithioidea</taxon>
        <taxon>Batillariidae</taxon>
        <taxon>Batillaria</taxon>
    </lineage>
</organism>
<feature type="disulfide bond" evidence="6">
    <location>
        <begin position="215"/>
        <end position="265"/>
    </location>
</feature>
<dbReference type="PANTHER" id="PTHR10494">
    <property type="entry name" value="BONE MORPHOGENETIC PROTEIN INHIBITOR, NOGGIN"/>
    <property type="match status" value="1"/>
</dbReference>
<evidence type="ECO:0000313" key="8">
    <source>
        <dbReference type="EMBL" id="KAK7498601.1"/>
    </source>
</evidence>
<gene>
    <name evidence="8" type="ORF">BaRGS_00010261</name>
</gene>
<dbReference type="InterPro" id="IPR008717">
    <property type="entry name" value="Noggin"/>
</dbReference>
<proteinExistence type="inferred from homology"/>
<protein>
    <recommendedName>
        <fullName evidence="10">Noggin</fullName>
    </recommendedName>
</protein>
<feature type="disulfide bond" evidence="6">
    <location>
        <begin position="209"/>
        <end position="263"/>
    </location>
</feature>
<dbReference type="Gene3D" id="2.10.90.10">
    <property type="entry name" value="Cystine-knot cytokines"/>
    <property type="match status" value="1"/>
</dbReference>
<dbReference type="SUPFAM" id="SSF57501">
    <property type="entry name" value="Cystine-knot cytokines"/>
    <property type="match status" value="1"/>
</dbReference>
<dbReference type="EMBL" id="JACVVK020000050">
    <property type="protein sequence ID" value="KAK7498601.1"/>
    <property type="molecule type" value="Genomic_DNA"/>
</dbReference>
<sequence>MPSPGTHQPDGLAPAVRTSGSFFTSLAHLNSLIHVILLLAASSFPTACASHVYLNLLDDESATSNKMPSLHDGTRPSPSDKLPIEDLLENPDQSLDPGPDDLNPRTLLRRLGKHFDKEFLSVAEPRNTSSDSFEYKFKSGRPDSARPDFLQYLRTFKMADGRRVKLKGGKKQRRRVQKLVWSFTFCPVQYTWKDLGVRFWPRWLREGVCWNGRPCSMPPGMTCKPSSSVNKTLLRWHCQSRRPARRRSPCRWITVQYPIITGCSCSC</sequence>
<feature type="disulfide bond" evidence="6">
    <location>
        <begin position="238"/>
        <end position="250"/>
    </location>
</feature>
<dbReference type="Pfam" id="PF05806">
    <property type="entry name" value="Noggin"/>
    <property type="match status" value="1"/>
</dbReference>
<evidence type="ECO:0000256" key="6">
    <source>
        <dbReference type="PIRSR" id="PIRSR008129-1"/>
    </source>
</evidence>
<evidence type="ECO:0000256" key="1">
    <source>
        <dbReference type="ARBA" id="ARBA00004613"/>
    </source>
</evidence>
<evidence type="ECO:0008006" key="10">
    <source>
        <dbReference type="Google" id="ProtNLM"/>
    </source>
</evidence>
<dbReference type="PIRSF" id="PIRSF008129">
    <property type="entry name" value="Noggin"/>
    <property type="match status" value="1"/>
</dbReference>
<dbReference type="Proteomes" id="UP001519460">
    <property type="component" value="Unassembled WGS sequence"/>
</dbReference>
<feature type="region of interest" description="Disordered" evidence="7">
    <location>
        <begin position="65"/>
        <end position="101"/>
    </location>
</feature>
<evidence type="ECO:0000256" key="3">
    <source>
        <dbReference type="ARBA" id="ARBA00022473"/>
    </source>
</evidence>
<dbReference type="AlphaFoldDB" id="A0ABD0LHC5"/>
<evidence type="ECO:0000256" key="5">
    <source>
        <dbReference type="ARBA" id="ARBA00022729"/>
    </source>
</evidence>